<dbReference type="RefSeq" id="WP_106858005.1">
    <property type="nucleotide sequence ID" value="NZ_OGTP01000033.1"/>
</dbReference>
<reference evidence="3" key="1">
    <citation type="submission" date="2018-01" db="EMBL/GenBank/DDBJ databases">
        <authorList>
            <person name="Peeters C."/>
        </authorList>
    </citation>
    <scope>NUCLEOTIDE SEQUENCE [LARGE SCALE GENOMIC DNA]</scope>
</reference>
<dbReference type="Proteomes" id="UP000238169">
    <property type="component" value="Unassembled WGS sequence"/>
</dbReference>
<gene>
    <name evidence="2" type="ORF">NOV72_05756</name>
</gene>
<evidence type="ECO:0000256" key="1">
    <source>
        <dbReference type="SAM" id="MobiDB-lite"/>
    </source>
</evidence>
<dbReference type="EMBL" id="OGTP01000033">
    <property type="protein sequence ID" value="SPB18556.1"/>
    <property type="molecule type" value="Genomic_DNA"/>
</dbReference>
<feature type="compositionally biased region" description="Polar residues" evidence="1">
    <location>
        <begin position="104"/>
        <end position="117"/>
    </location>
</feature>
<protein>
    <submittedName>
        <fullName evidence="2">Uncharacterized protein</fullName>
    </submittedName>
</protein>
<evidence type="ECO:0000313" key="3">
    <source>
        <dbReference type="Proteomes" id="UP000238169"/>
    </source>
</evidence>
<sequence>MLDATTLTALSSSAVGLLTPLLKKAVEKGAEELGKSSASTLFDSLKQRLSRQGAKEALDDLAEQPDNPDAQGALKMQLRKALLEDSELVSFLKQWISESQTATGISQSANVSGNDNKVAQIGGSGNTVSQ</sequence>
<name>A0A2U3IEB8_9BURK</name>
<proteinExistence type="predicted"/>
<evidence type="ECO:0000313" key="2">
    <source>
        <dbReference type="EMBL" id="SPB18556.1"/>
    </source>
</evidence>
<keyword evidence="3" id="KW-1185">Reference proteome</keyword>
<organism evidence="2 3">
    <name type="scientific">Caballeronia novacaledonica</name>
    <dbReference type="NCBI Taxonomy" id="1544861"/>
    <lineage>
        <taxon>Bacteria</taxon>
        <taxon>Pseudomonadati</taxon>
        <taxon>Pseudomonadota</taxon>
        <taxon>Betaproteobacteria</taxon>
        <taxon>Burkholderiales</taxon>
        <taxon>Burkholderiaceae</taxon>
        <taxon>Caballeronia</taxon>
    </lineage>
</organism>
<dbReference type="AlphaFoldDB" id="A0A2U3IEB8"/>
<feature type="region of interest" description="Disordered" evidence="1">
    <location>
        <begin position="104"/>
        <end position="130"/>
    </location>
</feature>
<accession>A0A2U3IEB8</accession>